<keyword evidence="1" id="KW-0812">Transmembrane</keyword>
<dbReference type="PANTHER" id="PTHR35872:SF2">
    <property type="entry name" value="INTEGRAL MEMBRANE PROTEIN (AFU_ORTHOLOGUE AFUA_5G07110)"/>
    <property type="match status" value="1"/>
</dbReference>
<dbReference type="AlphaFoldDB" id="A0A067QEJ1"/>
<feature type="transmembrane region" description="Helical" evidence="1">
    <location>
        <begin position="326"/>
        <end position="343"/>
    </location>
</feature>
<feature type="transmembrane region" description="Helical" evidence="1">
    <location>
        <begin position="146"/>
        <end position="167"/>
    </location>
</feature>
<dbReference type="Pfam" id="PF11204">
    <property type="entry name" value="DUF2985"/>
    <property type="match status" value="1"/>
</dbReference>
<name>A0A067QEJ1_9AGAM</name>
<dbReference type="InParanoid" id="A0A067QEJ1"/>
<feature type="transmembrane region" description="Helical" evidence="1">
    <location>
        <begin position="290"/>
        <end position="314"/>
    </location>
</feature>
<organism evidence="2 3">
    <name type="scientific">Jaapia argillacea MUCL 33604</name>
    <dbReference type="NCBI Taxonomy" id="933084"/>
    <lineage>
        <taxon>Eukaryota</taxon>
        <taxon>Fungi</taxon>
        <taxon>Dikarya</taxon>
        <taxon>Basidiomycota</taxon>
        <taxon>Agaricomycotina</taxon>
        <taxon>Agaricomycetes</taxon>
        <taxon>Agaricomycetidae</taxon>
        <taxon>Jaapiales</taxon>
        <taxon>Jaapiaceae</taxon>
        <taxon>Jaapia</taxon>
    </lineage>
</organism>
<gene>
    <name evidence="2" type="ORF">JAAARDRAFT_106770</name>
</gene>
<accession>A0A067QEJ1</accession>
<keyword evidence="1" id="KW-1133">Transmembrane helix</keyword>
<dbReference type="InterPro" id="IPR021369">
    <property type="entry name" value="DUF2985"/>
</dbReference>
<evidence type="ECO:0000313" key="2">
    <source>
        <dbReference type="EMBL" id="KDQ64600.1"/>
    </source>
</evidence>
<sequence>PPSRDSMISMEGAQAEVLMPSDGHPGRIESVLSLGHSTNHEGALEDDNLHEDDIVEHLDVIDPQISCVSNLTNAANSILIPPLSFYSRKPCIVLSCPPPLTDVERASHKTHDDNLDRHVEDILSKRQRFRRTMRGVWDFVKTRSQFITAVYGFLVAFWGAAIVLFLARIINLHNSNTQGFWIEVSSQIENGLFTVTGVGLIPWRVRDTYRIYKIWHYKRRTRKLRQEAKLPTLFDEDDLPDPVYDNNYVHVLSDKEQADLHYQQIQFMKSQTWYRPHGTETHRAFPINTALLICSLVDGNSFFQVILCGTMWGLNRFQRPPWSTGILIPASFLCGIMAAVFIWKGGQKTKRCDQVEARLRSALAMD</sequence>
<dbReference type="Proteomes" id="UP000027265">
    <property type="component" value="Unassembled WGS sequence"/>
</dbReference>
<proteinExistence type="predicted"/>
<dbReference type="STRING" id="933084.A0A067QEJ1"/>
<feature type="non-terminal residue" evidence="2">
    <location>
        <position position="1"/>
    </location>
</feature>
<evidence type="ECO:0000313" key="3">
    <source>
        <dbReference type="Proteomes" id="UP000027265"/>
    </source>
</evidence>
<keyword evidence="3" id="KW-1185">Reference proteome</keyword>
<dbReference type="PANTHER" id="PTHR35872">
    <property type="entry name" value="INTEGRAL MEMBRANE PROTEIN (AFU_ORTHOLOGUE AFUA_5G07110)"/>
    <property type="match status" value="1"/>
</dbReference>
<keyword evidence="1" id="KW-0472">Membrane</keyword>
<evidence type="ECO:0000256" key="1">
    <source>
        <dbReference type="SAM" id="Phobius"/>
    </source>
</evidence>
<reference evidence="3" key="1">
    <citation type="journal article" date="2014" name="Proc. Natl. Acad. Sci. U.S.A.">
        <title>Extensive sampling of basidiomycete genomes demonstrates inadequacy of the white-rot/brown-rot paradigm for wood decay fungi.</title>
        <authorList>
            <person name="Riley R."/>
            <person name="Salamov A.A."/>
            <person name="Brown D.W."/>
            <person name="Nagy L.G."/>
            <person name="Floudas D."/>
            <person name="Held B.W."/>
            <person name="Levasseur A."/>
            <person name="Lombard V."/>
            <person name="Morin E."/>
            <person name="Otillar R."/>
            <person name="Lindquist E.A."/>
            <person name="Sun H."/>
            <person name="LaButti K.M."/>
            <person name="Schmutz J."/>
            <person name="Jabbour D."/>
            <person name="Luo H."/>
            <person name="Baker S.E."/>
            <person name="Pisabarro A.G."/>
            <person name="Walton J.D."/>
            <person name="Blanchette R.A."/>
            <person name="Henrissat B."/>
            <person name="Martin F."/>
            <person name="Cullen D."/>
            <person name="Hibbett D.S."/>
            <person name="Grigoriev I.V."/>
        </authorList>
    </citation>
    <scope>NUCLEOTIDE SEQUENCE [LARGE SCALE GENOMIC DNA]</scope>
    <source>
        <strain evidence="3">MUCL 33604</strain>
    </source>
</reference>
<dbReference type="EMBL" id="KL197709">
    <property type="protein sequence ID" value="KDQ64600.1"/>
    <property type="molecule type" value="Genomic_DNA"/>
</dbReference>
<feature type="non-terminal residue" evidence="2">
    <location>
        <position position="366"/>
    </location>
</feature>
<protein>
    <submittedName>
        <fullName evidence="2">Uncharacterized protein</fullName>
    </submittedName>
</protein>
<dbReference type="OrthoDB" id="3365211at2759"/>
<dbReference type="HOGENOM" id="CLU_015848_1_0_1"/>